<dbReference type="OMA" id="YASEFVF"/>
<protein>
    <recommendedName>
        <fullName evidence="4">Ras modification protein ERF4</fullName>
    </recommendedName>
</protein>
<comment type="subunit">
    <text evidence="3">Interacts with ERF2.</text>
</comment>
<proteinExistence type="inferred from homology"/>
<accession>M2NDR2</accession>
<dbReference type="GO" id="GO:0031211">
    <property type="term" value="C:endoplasmic reticulum palmitoyltransferase complex"/>
    <property type="evidence" value="ECO:0007669"/>
    <property type="project" value="TreeGrafter"/>
</dbReference>
<keyword evidence="5" id="KW-0256">Endoplasmic reticulum</keyword>
<keyword evidence="6" id="KW-0472">Membrane</keyword>
<dbReference type="InterPro" id="IPR019383">
    <property type="entry name" value="Golgin_A_7/ERF4"/>
</dbReference>
<dbReference type="AlphaFoldDB" id="M2NDR2"/>
<dbReference type="eggNOG" id="ENOG502S30T">
    <property type="taxonomic scope" value="Eukaryota"/>
</dbReference>
<name>M2NDR2_BAUPA</name>
<dbReference type="RefSeq" id="XP_007675326.1">
    <property type="nucleotide sequence ID" value="XM_007677136.1"/>
</dbReference>
<sequence>EGTEDYAWGPSHPCFPHPNPHCAPDSEEFRTTRVVRVKRDWLASGDLYPQYANMYPEILDPLVSDSEFRFLIANLNARLKAAFDPFSTRAWVDAVVSALTGFLWEDAGMTGVKSRIKSMERWLDDWNREREAEGREVKIVQVRRTGFMSLDFIVPDP</sequence>
<dbReference type="KEGG" id="bcom:BAUCODRAFT_40197"/>
<evidence type="ECO:0000256" key="4">
    <source>
        <dbReference type="ARBA" id="ARBA00018463"/>
    </source>
</evidence>
<dbReference type="OrthoDB" id="5377273at2759"/>
<evidence type="ECO:0000256" key="2">
    <source>
        <dbReference type="ARBA" id="ARBA00007732"/>
    </source>
</evidence>
<evidence type="ECO:0000313" key="8">
    <source>
        <dbReference type="EMBL" id="EMC97359.1"/>
    </source>
</evidence>
<dbReference type="GO" id="GO:0005789">
    <property type="term" value="C:endoplasmic reticulum membrane"/>
    <property type="evidence" value="ECO:0007669"/>
    <property type="project" value="UniProtKB-SubCell"/>
</dbReference>
<evidence type="ECO:0000256" key="5">
    <source>
        <dbReference type="ARBA" id="ARBA00022824"/>
    </source>
</evidence>
<reference evidence="8 9" key="1">
    <citation type="journal article" date="2012" name="PLoS Pathog.">
        <title>Diverse lifestyles and strategies of plant pathogenesis encoded in the genomes of eighteen Dothideomycetes fungi.</title>
        <authorList>
            <person name="Ohm R.A."/>
            <person name="Feau N."/>
            <person name="Henrissat B."/>
            <person name="Schoch C.L."/>
            <person name="Horwitz B.A."/>
            <person name="Barry K.W."/>
            <person name="Condon B.J."/>
            <person name="Copeland A.C."/>
            <person name="Dhillon B."/>
            <person name="Glaser F."/>
            <person name="Hesse C.N."/>
            <person name="Kosti I."/>
            <person name="LaButti K."/>
            <person name="Lindquist E.A."/>
            <person name="Lucas S."/>
            <person name="Salamov A.A."/>
            <person name="Bradshaw R.E."/>
            <person name="Ciuffetti L."/>
            <person name="Hamelin R.C."/>
            <person name="Kema G.H.J."/>
            <person name="Lawrence C."/>
            <person name="Scott J.A."/>
            <person name="Spatafora J.W."/>
            <person name="Turgeon B.G."/>
            <person name="de Wit P.J.G.M."/>
            <person name="Zhong S."/>
            <person name="Goodwin S.B."/>
            <person name="Grigoriev I.V."/>
        </authorList>
    </citation>
    <scope>NUCLEOTIDE SEQUENCE [LARGE SCALE GENOMIC DNA]</scope>
    <source>
        <strain evidence="8 9">UAMH 10762</strain>
    </source>
</reference>
<keyword evidence="9" id="KW-1185">Reference proteome</keyword>
<dbReference type="EMBL" id="KB445554">
    <property type="protein sequence ID" value="EMC97359.1"/>
    <property type="molecule type" value="Genomic_DNA"/>
</dbReference>
<gene>
    <name evidence="8" type="ORF">BAUCODRAFT_40197</name>
</gene>
<evidence type="ECO:0000256" key="3">
    <source>
        <dbReference type="ARBA" id="ARBA00011396"/>
    </source>
</evidence>
<dbReference type="GO" id="GO:0006612">
    <property type="term" value="P:protein targeting to membrane"/>
    <property type="evidence" value="ECO:0007669"/>
    <property type="project" value="TreeGrafter"/>
</dbReference>
<dbReference type="InterPro" id="IPR051371">
    <property type="entry name" value="Ras_palmitoyltransferase"/>
</dbReference>
<feature type="non-terminal residue" evidence="8">
    <location>
        <position position="157"/>
    </location>
</feature>
<dbReference type="PANTHER" id="PTHR13254:SF0">
    <property type="entry name" value="GOLGIN SUBFAMILY A MEMBER 7_ERF4 DOMAIN-CONTAINING PROTEIN"/>
    <property type="match status" value="1"/>
</dbReference>
<comment type="subcellular location">
    <subcellularLocation>
        <location evidence="1">Endoplasmic reticulum membrane</location>
        <topology evidence="1">Peripheral membrane protein</topology>
    </subcellularLocation>
</comment>
<feature type="domain" description="Golgin subfamily A member 7/ERF4" evidence="7">
    <location>
        <begin position="34"/>
        <end position="151"/>
    </location>
</feature>
<dbReference type="HOGENOM" id="CLU_082174_0_0_1"/>
<dbReference type="PANTHER" id="PTHR13254">
    <property type="entry name" value="GOLGI AUTOANTIGEN, GOLGIN SUBFAMILY A, 7"/>
    <property type="match status" value="1"/>
</dbReference>
<evidence type="ECO:0000259" key="7">
    <source>
        <dbReference type="Pfam" id="PF10256"/>
    </source>
</evidence>
<feature type="non-terminal residue" evidence="8">
    <location>
        <position position="1"/>
    </location>
</feature>
<organism evidence="8 9">
    <name type="scientific">Baudoinia panamericana (strain UAMH 10762)</name>
    <name type="common">Angels' share fungus</name>
    <name type="synonym">Baudoinia compniacensis (strain UAMH 10762)</name>
    <dbReference type="NCBI Taxonomy" id="717646"/>
    <lineage>
        <taxon>Eukaryota</taxon>
        <taxon>Fungi</taxon>
        <taxon>Dikarya</taxon>
        <taxon>Ascomycota</taxon>
        <taxon>Pezizomycotina</taxon>
        <taxon>Dothideomycetes</taxon>
        <taxon>Dothideomycetidae</taxon>
        <taxon>Mycosphaerellales</taxon>
        <taxon>Teratosphaeriaceae</taxon>
        <taxon>Baudoinia</taxon>
    </lineage>
</organism>
<dbReference type="Pfam" id="PF10256">
    <property type="entry name" value="Erf4"/>
    <property type="match status" value="1"/>
</dbReference>
<evidence type="ECO:0000313" key="9">
    <source>
        <dbReference type="Proteomes" id="UP000011761"/>
    </source>
</evidence>
<evidence type="ECO:0000256" key="1">
    <source>
        <dbReference type="ARBA" id="ARBA00004406"/>
    </source>
</evidence>
<evidence type="ECO:0000256" key="6">
    <source>
        <dbReference type="ARBA" id="ARBA00023136"/>
    </source>
</evidence>
<dbReference type="Proteomes" id="UP000011761">
    <property type="component" value="Unassembled WGS sequence"/>
</dbReference>
<comment type="similarity">
    <text evidence="2">Belongs to the ERF4 family.</text>
</comment>
<dbReference type="GeneID" id="19113957"/>